<evidence type="ECO:0000256" key="3">
    <source>
        <dbReference type="ARBA" id="ARBA00022801"/>
    </source>
</evidence>
<evidence type="ECO:0000259" key="8">
    <source>
        <dbReference type="Pfam" id="PF08439"/>
    </source>
</evidence>
<dbReference type="InterPro" id="IPR001567">
    <property type="entry name" value="Pept_M3A_M3B_dom"/>
</dbReference>
<dbReference type="PANTHER" id="PTHR11804">
    <property type="entry name" value="PROTEASE M3 THIMET OLIGOPEPTIDASE-RELATED"/>
    <property type="match status" value="1"/>
</dbReference>
<dbReference type="GO" id="GO:0046872">
    <property type="term" value="F:metal ion binding"/>
    <property type="evidence" value="ECO:0007669"/>
    <property type="project" value="UniProtKB-UniRule"/>
</dbReference>
<evidence type="ECO:0000256" key="4">
    <source>
        <dbReference type="ARBA" id="ARBA00022833"/>
    </source>
</evidence>
<dbReference type="GO" id="GO:0004222">
    <property type="term" value="F:metalloendopeptidase activity"/>
    <property type="evidence" value="ECO:0007669"/>
    <property type="project" value="InterPro"/>
</dbReference>
<dbReference type="CDD" id="cd09610">
    <property type="entry name" value="M3B_PepF"/>
    <property type="match status" value="1"/>
</dbReference>
<dbReference type="NCBIfam" id="TIGR02290">
    <property type="entry name" value="M3_fam_3"/>
    <property type="match status" value="1"/>
</dbReference>
<keyword evidence="1 6" id="KW-0645">Protease</keyword>
<dbReference type="InterPro" id="IPR045090">
    <property type="entry name" value="Pept_M3A_M3B"/>
</dbReference>
<dbReference type="Gene3D" id="1.10.1370.20">
    <property type="entry name" value="Oligoendopeptidase f, C-terminal domain"/>
    <property type="match status" value="1"/>
</dbReference>
<organism evidence="9 10">
    <name type="scientific">Geobacter soli</name>
    <dbReference type="NCBI Taxonomy" id="1510391"/>
    <lineage>
        <taxon>Bacteria</taxon>
        <taxon>Pseudomonadati</taxon>
        <taxon>Thermodesulfobacteriota</taxon>
        <taxon>Desulfuromonadia</taxon>
        <taxon>Geobacterales</taxon>
        <taxon>Geobacteraceae</taxon>
        <taxon>Geobacter</taxon>
    </lineage>
</organism>
<dbReference type="PANTHER" id="PTHR11804:SF5">
    <property type="entry name" value="OLIGOENDOPEPTIDASE F"/>
    <property type="match status" value="1"/>
</dbReference>
<dbReference type="Pfam" id="PF08439">
    <property type="entry name" value="Peptidase_M3_N"/>
    <property type="match status" value="1"/>
</dbReference>
<comment type="cofactor">
    <cofactor evidence="6">
        <name>Zn(2+)</name>
        <dbReference type="ChEBI" id="CHEBI:29105"/>
    </cofactor>
    <text evidence="6">Binds 1 zinc ion.</text>
</comment>
<evidence type="ECO:0000256" key="2">
    <source>
        <dbReference type="ARBA" id="ARBA00022723"/>
    </source>
</evidence>
<evidence type="ECO:0000313" key="10">
    <source>
        <dbReference type="Proteomes" id="UP000031433"/>
    </source>
</evidence>
<feature type="domain" description="Oligopeptidase F N-terminal" evidence="8">
    <location>
        <begin position="112"/>
        <end position="179"/>
    </location>
</feature>
<dbReference type="Proteomes" id="UP000031433">
    <property type="component" value="Unassembled WGS sequence"/>
</dbReference>
<comment type="similarity">
    <text evidence="6">Belongs to the peptidase M3 family.</text>
</comment>
<dbReference type="InterPro" id="IPR011977">
    <property type="entry name" value="Pept_M3B_clade3"/>
</dbReference>
<evidence type="ECO:0000259" key="7">
    <source>
        <dbReference type="Pfam" id="PF01432"/>
    </source>
</evidence>
<evidence type="ECO:0000313" key="9">
    <source>
        <dbReference type="EMBL" id="KIE42082.1"/>
    </source>
</evidence>
<dbReference type="InterPro" id="IPR042088">
    <property type="entry name" value="OligoPept_F_C"/>
</dbReference>
<keyword evidence="2 6" id="KW-0479">Metal-binding</keyword>
<proteinExistence type="inferred from homology"/>
<dbReference type="SUPFAM" id="SSF55486">
    <property type="entry name" value="Metalloproteases ('zincins'), catalytic domain"/>
    <property type="match status" value="1"/>
</dbReference>
<dbReference type="EMBL" id="JXBL01000001">
    <property type="protein sequence ID" value="KIE42082.1"/>
    <property type="molecule type" value="Genomic_DNA"/>
</dbReference>
<keyword evidence="10" id="KW-1185">Reference proteome</keyword>
<gene>
    <name evidence="9" type="ORF">SE37_05260</name>
</gene>
<evidence type="ECO:0000256" key="1">
    <source>
        <dbReference type="ARBA" id="ARBA00022670"/>
    </source>
</evidence>
<dbReference type="InterPro" id="IPR013647">
    <property type="entry name" value="OligopepF_N_dom"/>
</dbReference>
<keyword evidence="5 6" id="KW-0482">Metalloprotease</keyword>
<dbReference type="GO" id="GO:0006508">
    <property type="term" value="P:proteolysis"/>
    <property type="evidence" value="ECO:0007669"/>
    <property type="project" value="UniProtKB-KW"/>
</dbReference>
<feature type="domain" description="Peptidase M3A/M3B catalytic" evidence="7">
    <location>
        <begin position="199"/>
        <end position="577"/>
    </location>
</feature>
<evidence type="ECO:0000256" key="5">
    <source>
        <dbReference type="ARBA" id="ARBA00023049"/>
    </source>
</evidence>
<dbReference type="Pfam" id="PF01432">
    <property type="entry name" value="Peptidase_M3"/>
    <property type="match status" value="1"/>
</dbReference>
<sequence>MTTDLNSLLWDTSPLYASATCEDIDRDLSRGAAEARAFRERYAGKVATLDAAEVAEAVRRYEDLGELLAKPQLYAHLLFAADSEADDHKRLSQRTAEFGNLMSRELLFFDLEIMEIADDRFAGLLSKELLAPYRHYLESVRRFRPHTLKEREEQLLKMKSLTGTDAFSRLFDELSASLSYRMELDGEERDFTGEELLGLLHHPEAGVRERAFATFLNRHEENGIVFSSVFNNVALDHSQELELRGYRHPMEPTNLGNEIPEEVVNRLMDVSEANYGLARDYFRLKARLLGLPKLKNTDVYAPVGDSDRTYSFDEARELVLEAYGRFHPRFGEMAAAFFDERRIDVLPRPGKSGGAFCMGMTPHLSPYLLLNYTGNLRDVATLAHELGHGLHFELARKQTMLNYHAPLPLAETASVFGEMLLTRFLLQRESDPSVKISLLCAKIEDIIATTFRQNVLTRFEERMHRERQGGLLTSSRLCDLWWEENGRLYGDAVDMIPPYRWGWSYISHFIHARFYCYSYTFAELLVLSLYRNYLEQGDRFIPTYLSILESGGSLSPADTVRPAGIDLADPHFWQKGYDFLAELIEELKGLVEQRQH</sequence>
<keyword evidence="3 6" id="KW-0378">Hydrolase</keyword>
<dbReference type="Gene3D" id="1.20.140.70">
    <property type="entry name" value="Oligopeptidase f, N-terminal domain"/>
    <property type="match status" value="1"/>
</dbReference>
<name>A0A0C1QN93_9BACT</name>
<comment type="caution">
    <text evidence="9">The sequence shown here is derived from an EMBL/GenBank/DDBJ whole genome shotgun (WGS) entry which is preliminary data.</text>
</comment>
<dbReference type="AlphaFoldDB" id="A0A0C1QN93"/>
<dbReference type="RefSeq" id="WP_039644321.1">
    <property type="nucleotide sequence ID" value="NZ_JXBL01000001.1"/>
</dbReference>
<dbReference type="GO" id="GO:0006518">
    <property type="term" value="P:peptide metabolic process"/>
    <property type="evidence" value="ECO:0007669"/>
    <property type="project" value="TreeGrafter"/>
</dbReference>
<evidence type="ECO:0000256" key="6">
    <source>
        <dbReference type="RuleBase" id="RU003435"/>
    </source>
</evidence>
<reference evidence="9 10" key="1">
    <citation type="submission" date="2015-01" db="EMBL/GenBank/DDBJ databases">
        <title>Genome sequence of the anaerobic bacterium Geobacter soli GSS01, a dissimilatory Fe(III) reducer from soil.</title>
        <authorList>
            <person name="Yang G."/>
            <person name="Zhou S."/>
        </authorList>
    </citation>
    <scope>NUCLEOTIDE SEQUENCE [LARGE SCALE GENOMIC DNA]</scope>
    <source>
        <strain evidence="9 10">GSS01</strain>
    </source>
</reference>
<protein>
    <submittedName>
        <fullName evidence="9">Oligoendopeptidase F</fullName>
    </submittedName>
</protein>
<keyword evidence="4 6" id="KW-0862">Zinc</keyword>
<accession>A0A0C1QN93</accession>